<dbReference type="Proteomes" id="UP000828251">
    <property type="component" value="Unassembled WGS sequence"/>
</dbReference>
<name>A0A9D3U856_9ROSI</name>
<dbReference type="AlphaFoldDB" id="A0A9D3U856"/>
<organism evidence="2 3">
    <name type="scientific">Gossypium stocksii</name>
    <dbReference type="NCBI Taxonomy" id="47602"/>
    <lineage>
        <taxon>Eukaryota</taxon>
        <taxon>Viridiplantae</taxon>
        <taxon>Streptophyta</taxon>
        <taxon>Embryophyta</taxon>
        <taxon>Tracheophyta</taxon>
        <taxon>Spermatophyta</taxon>
        <taxon>Magnoliopsida</taxon>
        <taxon>eudicotyledons</taxon>
        <taxon>Gunneridae</taxon>
        <taxon>Pentapetalae</taxon>
        <taxon>rosids</taxon>
        <taxon>malvids</taxon>
        <taxon>Malvales</taxon>
        <taxon>Malvaceae</taxon>
        <taxon>Malvoideae</taxon>
        <taxon>Gossypium</taxon>
    </lineage>
</organism>
<gene>
    <name evidence="2" type="ORF">J1N35_043707</name>
</gene>
<dbReference type="EMBL" id="JAIQCV010000013">
    <property type="protein sequence ID" value="KAH1031533.1"/>
    <property type="molecule type" value="Genomic_DNA"/>
</dbReference>
<evidence type="ECO:0000256" key="1">
    <source>
        <dbReference type="SAM" id="Coils"/>
    </source>
</evidence>
<dbReference type="OrthoDB" id="10414555at2759"/>
<keyword evidence="3" id="KW-1185">Reference proteome</keyword>
<keyword evidence="1" id="KW-0175">Coiled coil</keyword>
<comment type="caution">
    <text evidence="2">The sequence shown here is derived from an EMBL/GenBank/DDBJ whole genome shotgun (WGS) entry which is preliminary data.</text>
</comment>
<reference evidence="2 3" key="1">
    <citation type="journal article" date="2021" name="Plant Biotechnol. J.">
        <title>Multi-omics assisted identification of the key and species-specific regulatory components of drought-tolerant mechanisms in Gossypium stocksii.</title>
        <authorList>
            <person name="Yu D."/>
            <person name="Ke L."/>
            <person name="Zhang D."/>
            <person name="Wu Y."/>
            <person name="Sun Y."/>
            <person name="Mei J."/>
            <person name="Sun J."/>
            <person name="Sun Y."/>
        </authorList>
    </citation>
    <scope>NUCLEOTIDE SEQUENCE [LARGE SCALE GENOMIC DNA]</scope>
    <source>
        <strain evidence="3">cv. E1</strain>
        <tissue evidence="2">Leaf</tissue>
    </source>
</reference>
<feature type="coiled-coil region" evidence="1">
    <location>
        <begin position="28"/>
        <end position="91"/>
    </location>
</feature>
<evidence type="ECO:0000313" key="3">
    <source>
        <dbReference type="Proteomes" id="UP000828251"/>
    </source>
</evidence>
<protein>
    <submittedName>
        <fullName evidence="2">Uncharacterized protein</fullName>
    </submittedName>
</protein>
<accession>A0A9D3U856</accession>
<proteinExistence type="predicted"/>
<sequence>MIKQVEYQIEPIENHERAKKASQSRDMLFTLENQVVNLEESMGDLKETLEVVEGHSAELDLMEEQLRETVLESLCSNVEEMQEVLNSTSNKLTVR</sequence>
<evidence type="ECO:0000313" key="2">
    <source>
        <dbReference type="EMBL" id="KAH1031533.1"/>
    </source>
</evidence>